<evidence type="ECO:0000313" key="1">
    <source>
        <dbReference type="EMBL" id="GGS35289.1"/>
    </source>
</evidence>
<sequence length="50" mass="5195">MRGMRVVAENVSAPGARNVLDGWDASPGPNVLDVLDVCDVVDVSKGSGLR</sequence>
<organism evidence="1 2">
    <name type="scientific">Streptomyces badius</name>
    <dbReference type="NCBI Taxonomy" id="1941"/>
    <lineage>
        <taxon>Bacteria</taxon>
        <taxon>Bacillati</taxon>
        <taxon>Actinomycetota</taxon>
        <taxon>Actinomycetes</taxon>
        <taxon>Kitasatosporales</taxon>
        <taxon>Streptomycetaceae</taxon>
        <taxon>Streptomyces</taxon>
    </lineage>
</organism>
<proteinExistence type="predicted"/>
<gene>
    <name evidence="1" type="ORF">GCM10010253_06200</name>
</gene>
<dbReference type="Proteomes" id="UP000659767">
    <property type="component" value="Unassembled WGS sequence"/>
</dbReference>
<dbReference type="EMBL" id="BMSZ01000001">
    <property type="protein sequence ID" value="GGS35289.1"/>
    <property type="molecule type" value="Genomic_DNA"/>
</dbReference>
<name>A0ABQ2SNK9_STRBA</name>
<reference evidence="2" key="1">
    <citation type="journal article" date="2019" name="Int. J. Syst. Evol. Microbiol.">
        <title>The Global Catalogue of Microorganisms (GCM) 10K type strain sequencing project: providing services to taxonomists for standard genome sequencing and annotation.</title>
        <authorList>
            <consortium name="The Broad Institute Genomics Platform"/>
            <consortium name="The Broad Institute Genome Sequencing Center for Infectious Disease"/>
            <person name="Wu L."/>
            <person name="Ma J."/>
        </authorList>
    </citation>
    <scope>NUCLEOTIDE SEQUENCE [LARGE SCALE GENOMIC DNA]</scope>
    <source>
        <strain evidence="2">JCM 4350</strain>
    </source>
</reference>
<evidence type="ECO:0000313" key="2">
    <source>
        <dbReference type="Proteomes" id="UP000659767"/>
    </source>
</evidence>
<protein>
    <submittedName>
        <fullName evidence="1">Uncharacterized protein</fullName>
    </submittedName>
</protein>
<comment type="caution">
    <text evidence="1">The sequence shown here is derived from an EMBL/GenBank/DDBJ whole genome shotgun (WGS) entry which is preliminary data.</text>
</comment>
<keyword evidence="2" id="KW-1185">Reference proteome</keyword>
<accession>A0ABQ2SNK9</accession>